<dbReference type="SUPFAM" id="SSF52540">
    <property type="entry name" value="P-loop containing nucleoside triphosphate hydrolases"/>
    <property type="match status" value="1"/>
</dbReference>
<dbReference type="InterPro" id="IPR014001">
    <property type="entry name" value="Helicase_ATP-bd"/>
</dbReference>
<proteinExistence type="predicted"/>
<dbReference type="AlphaFoldDB" id="X0TJ70"/>
<dbReference type="GO" id="GO:0005524">
    <property type="term" value="F:ATP binding"/>
    <property type="evidence" value="ECO:0007669"/>
    <property type="project" value="InterPro"/>
</dbReference>
<dbReference type="InterPro" id="IPR050496">
    <property type="entry name" value="SNF2_RAD54_helicase_repair"/>
</dbReference>
<dbReference type="GO" id="GO:0016787">
    <property type="term" value="F:hydrolase activity"/>
    <property type="evidence" value="ECO:0007669"/>
    <property type="project" value="InterPro"/>
</dbReference>
<dbReference type="Pfam" id="PF04851">
    <property type="entry name" value="ResIII"/>
    <property type="match status" value="1"/>
</dbReference>
<dbReference type="SMART" id="SM00487">
    <property type="entry name" value="DEXDc"/>
    <property type="match status" value="1"/>
</dbReference>
<name>X0TJ70_9ZZZZ</name>
<dbReference type="InterPro" id="IPR027417">
    <property type="entry name" value="P-loop_NTPase"/>
</dbReference>
<dbReference type="PANTHER" id="PTHR45629">
    <property type="entry name" value="SNF2/RAD54 FAMILY MEMBER"/>
    <property type="match status" value="1"/>
</dbReference>
<accession>X0TJ70</accession>
<comment type="caution">
    <text evidence="2">The sequence shown here is derived from an EMBL/GenBank/DDBJ whole genome shotgun (WGS) entry which is preliminary data.</text>
</comment>
<feature type="non-terminal residue" evidence="2">
    <location>
        <position position="339"/>
    </location>
</feature>
<feature type="non-terminal residue" evidence="2">
    <location>
        <position position="1"/>
    </location>
</feature>
<protein>
    <recommendedName>
        <fullName evidence="1">Helicase ATP-binding domain-containing protein</fullName>
    </recommendedName>
</protein>
<dbReference type="InterPro" id="IPR038718">
    <property type="entry name" value="SNF2-like_sf"/>
</dbReference>
<evidence type="ECO:0000313" key="2">
    <source>
        <dbReference type="EMBL" id="GAF76140.1"/>
    </source>
</evidence>
<dbReference type="InterPro" id="IPR006935">
    <property type="entry name" value="Helicase/UvrB_N"/>
</dbReference>
<reference evidence="2" key="1">
    <citation type="journal article" date="2014" name="Front. Microbiol.">
        <title>High frequency of phylogenetically diverse reductive dehalogenase-homologous genes in deep subseafloor sedimentary metagenomes.</title>
        <authorList>
            <person name="Kawai M."/>
            <person name="Futagami T."/>
            <person name="Toyoda A."/>
            <person name="Takaki Y."/>
            <person name="Nishi S."/>
            <person name="Hori S."/>
            <person name="Arai W."/>
            <person name="Tsubouchi T."/>
            <person name="Morono Y."/>
            <person name="Uchiyama I."/>
            <person name="Ito T."/>
            <person name="Fujiyama A."/>
            <person name="Inagaki F."/>
            <person name="Takami H."/>
        </authorList>
    </citation>
    <scope>NUCLEOTIDE SEQUENCE</scope>
    <source>
        <strain evidence="2">Expedition CK06-06</strain>
    </source>
</reference>
<dbReference type="PANTHER" id="PTHR45629:SF7">
    <property type="entry name" value="DNA EXCISION REPAIR PROTEIN ERCC-6-RELATED"/>
    <property type="match status" value="1"/>
</dbReference>
<gene>
    <name evidence="2" type="ORF">S01H1_17931</name>
</gene>
<sequence>REIFINFINSLFDPYREAILDDSKDISCDSKGSGKFALLTHQEIVRDYISLYSPYRGLLLYHGLGAGKTCASIAIAEGLKHSKEILVLTPASLQQNYKNELRTCGDSLYKLNQHWDWIPVDVNLEIIETLSNILSMSVEDITKQGGVWFVDIRKPSNFGSLSTEQKVSLNKQIEKMIASKYTFRNYNGWRKSDLEKPDFSDGGRYNPFDNKVVIIDEAHNFVSKIVNKLKKPDSMSMKIYEYLKNASNCRIVFLTGTPIINYPNEIGVLFNMLRGNIKVLNFYVDIGSTRKINNDRIKKILKPLGIADYIEYSPSSKIIKITRNPFGFVSEYDKKIYGG</sequence>
<dbReference type="EMBL" id="BARS01009543">
    <property type="protein sequence ID" value="GAF76140.1"/>
    <property type="molecule type" value="Genomic_DNA"/>
</dbReference>
<dbReference type="GO" id="GO:0003677">
    <property type="term" value="F:DNA binding"/>
    <property type="evidence" value="ECO:0007669"/>
    <property type="project" value="InterPro"/>
</dbReference>
<dbReference type="Gene3D" id="3.40.50.10810">
    <property type="entry name" value="Tandem AAA-ATPase domain"/>
    <property type="match status" value="2"/>
</dbReference>
<organism evidence="2">
    <name type="scientific">marine sediment metagenome</name>
    <dbReference type="NCBI Taxonomy" id="412755"/>
    <lineage>
        <taxon>unclassified sequences</taxon>
        <taxon>metagenomes</taxon>
        <taxon>ecological metagenomes</taxon>
    </lineage>
</organism>
<evidence type="ECO:0000259" key="1">
    <source>
        <dbReference type="SMART" id="SM00487"/>
    </source>
</evidence>
<feature type="domain" description="Helicase ATP-binding" evidence="1">
    <location>
        <begin position="34"/>
        <end position="300"/>
    </location>
</feature>